<dbReference type="Pfam" id="PF01022">
    <property type="entry name" value="HTH_5"/>
    <property type="match status" value="1"/>
</dbReference>
<proteinExistence type="predicted"/>
<organism evidence="5 6">
    <name type="scientific">Maridesulfovibrio salexigens (strain ATCC 14822 / DSM 2638 / NCIMB 8403 / VKM B-1763)</name>
    <name type="common">Desulfovibrio salexigens</name>
    <dbReference type="NCBI Taxonomy" id="526222"/>
    <lineage>
        <taxon>Bacteria</taxon>
        <taxon>Pseudomonadati</taxon>
        <taxon>Thermodesulfobacteriota</taxon>
        <taxon>Desulfovibrionia</taxon>
        <taxon>Desulfovibrionales</taxon>
        <taxon>Desulfovibrionaceae</taxon>
        <taxon>Maridesulfovibrio</taxon>
    </lineage>
</organism>
<name>C6C114_MARSD</name>
<dbReference type="CDD" id="cd00090">
    <property type="entry name" value="HTH_ARSR"/>
    <property type="match status" value="1"/>
</dbReference>
<dbReference type="KEGG" id="dsa:Desal_1113"/>
<dbReference type="GO" id="GO:0003677">
    <property type="term" value="F:DNA binding"/>
    <property type="evidence" value="ECO:0007669"/>
    <property type="project" value="UniProtKB-KW"/>
</dbReference>
<dbReference type="InterPro" id="IPR018334">
    <property type="entry name" value="ArsR_HTH"/>
</dbReference>
<dbReference type="InterPro" id="IPR001845">
    <property type="entry name" value="HTH_ArsR_DNA-bd_dom"/>
</dbReference>
<dbReference type="NCBIfam" id="NF033788">
    <property type="entry name" value="HTH_metalloreg"/>
    <property type="match status" value="1"/>
</dbReference>
<sequence>MTKNSDCCNSHNPTPGAVELVNSKSCPNETLNDLAATFKILGEPVRIKILHALSISDLCVCDLSELLDMSHSAVSHQLRILRAARMVRFEKHGRRAIYSLNDKHVEIIMQTALAHMQGDGCGIPLGDK</sequence>
<evidence type="ECO:0000313" key="6">
    <source>
        <dbReference type="Proteomes" id="UP000002601"/>
    </source>
</evidence>
<dbReference type="InterPro" id="IPR036390">
    <property type="entry name" value="WH_DNA-bd_sf"/>
</dbReference>
<feature type="domain" description="HTH arsR-type" evidence="4">
    <location>
        <begin position="26"/>
        <end position="120"/>
    </location>
</feature>
<keyword evidence="2" id="KW-0238">DNA-binding</keyword>
<dbReference type="AlphaFoldDB" id="C6C114"/>
<dbReference type="PANTHER" id="PTHR43132">
    <property type="entry name" value="ARSENICAL RESISTANCE OPERON REPRESSOR ARSR-RELATED"/>
    <property type="match status" value="1"/>
</dbReference>
<dbReference type="SMART" id="SM00418">
    <property type="entry name" value="HTH_ARSR"/>
    <property type="match status" value="1"/>
</dbReference>
<dbReference type="STRING" id="526222.Desal_1113"/>
<evidence type="ECO:0000256" key="1">
    <source>
        <dbReference type="ARBA" id="ARBA00023015"/>
    </source>
</evidence>
<dbReference type="PRINTS" id="PR00778">
    <property type="entry name" value="HTHARSR"/>
</dbReference>
<evidence type="ECO:0000256" key="3">
    <source>
        <dbReference type="ARBA" id="ARBA00023163"/>
    </source>
</evidence>
<dbReference type="InterPro" id="IPR011991">
    <property type="entry name" value="ArsR-like_HTH"/>
</dbReference>
<dbReference type="InterPro" id="IPR051011">
    <property type="entry name" value="Metal_resp_trans_reg"/>
</dbReference>
<dbReference type="Gene3D" id="1.10.10.10">
    <property type="entry name" value="Winged helix-like DNA-binding domain superfamily/Winged helix DNA-binding domain"/>
    <property type="match status" value="1"/>
</dbReference>
<dbReference type="SUPFAM" id="SSF46785">
    <property type="entry name" value="Winged helix' DNA-binding domain"/>
    <property type="match status" value="1"/>
</dbReference>
<reference evidence="5 6" key="1">
    <citation type="submission" date="2009-06" db="EMBL/GenBank/DDBJ databases">
        <title>Complete sequence of Desulfovibrio salexigens DSM 2638.</title>
        <authorList>
            <consortium name="US DOE Joint Genome Institute"/>
            <person name="Lucas S."/>
            <person name="Copeland A."/>
            <person name="Lapidus A."/>
            <person name="Glavina del Rio T."/>
            <person name="Tice H."/>
            <person name="Bruce D."/>
            <person name="Goodwin L."/>
            <person name="Pitluck S."/>
            <person name="Munk A.C."/>
            <person name="Brettin T."/>
            <person name="Detter J.C."/>
            <person name="Han C."/>
            <person name="Tapia R."/>
            <person name="Larimer F."/>
            <person name="Land M."/>
            <person name="Hauser L."/>
            <person name="Kyrpides N."/>
            <person name="Anderson I."/>
            <person name="Wall J.D."/>
            <person name="Arkin A.P."/>
            <person name="Dehal P."/>
            <person name="Chivian D."/>
            <person name="Giles B."/>
            <person name="Hazen T.C."/>
        </authorList>
    </citation>
    <scope>NUCLEOTIDE SEQUENCE [LARGE SCALE GENOMIC DNA]</scope>
    <source>
        <strain evidence="6">ATCC 14822 / DSM 2638 / NCIMB 8403 / VKM B-1763</strain>
    </source>
</reference>
<accession>C6C114</accession>
<dbReference type="eggNOG" id="COG0640">
    <property type="taxonomic scope" value="Bacteria"/>
</dbReference>
<evidence type="ECO:0000313" key="5">
    <source>
        <dbReference type="EMBL" id="ACS79177.1"/>
    </source>
</evidence>
<keyword evidence="1" id="KW-0805">Transcription regulation</keyword>
<protein>
    <submittedName>
        <fullName evidence="5">Transcriptional regulator, ArsR family</fullName>
    </submittedName>
</protein>
<dbReference type="HOGENOM" id="CLU_097806_7_3_7"/>
<dbReference type="PROSITE" id="PS00846">
    <property type="entry name" value="HTH_ARSR_1"/>
    <property type="match status" value="1"/>
</dbReference>
<keyword evidence="3" id="KW-0804">Transcription</keyword>
<dbReference type="GO" id="GO:0003700">
    <property type="term" value="F:DNA-binding transcription factor activity"/>
    <property type="evidence" value="ECO:0007669"/>
    <property type="project" value="InterPro"/>
</dbReference>
<dbReference type="PROSITE" id="PS50987">
    <property type="entry name" value="HTH_ARSR_2"/>
    <property type="match status" value="1"/>
</dbReference>
<dbReference type="OrthoDB" id="9810923at2"/>
<dbReference type="InterPro" id="IPR036388">
    <property type="entry name" value="WH-like_DNA-bd_sf"/>
</dbReference>
<dbReference type="RefSeq" id="WP_015850996.1">
    <property type="nucleotide sequence ID" value="NC_012881.1"/>
</dbReference>
<evidence type="ECO:0000259" key="4">
    <source>
        <dbReference type="PROSITE" id="PS50987"/>
    </source>
</evidence>
<gene>
    <name evidence="5" type="ordered locus">Desal_1113</name>
</gene>
<dbReference type="Proteomes" id="UP000002601">
    <property type="component" value="Chromosome"/>
</dbReference>
<keyword evidence="6" id="KW-1185">Reference proteome</keyword>
<dbReference type="PANTHER" id="PTHR43132:SF6">
    <property type="entry name" value="HTH-TYPE TRANSCRIPTIONAL REPRESSOR CZRA"/>
    <property type="match status" value="1"/>
</dbReference>
<dbReference type="EMBL" id="CP001649">
    <property type="protein sequence ID" value="ACS79177.1"/>
    <property type="molecule type" value="Genomic_DNA"/>
</dbReference>
<evidence type="ECO:0000256" key="2">
    <source>
        <dbReference type="ARBA" id="ARBA00023125"/>
    </source>
</evidence>